<reference evidence="1" key="1">
    <citation type="submission" date="2021-04" db="EMBL/GenBank/DDBJ databases">
        <authorList>
            <person name="Chebbi M.A.C M."/>
        </authorList>
    </citation>
    <scope>NUCLEOTIDE SEQUENCE</scope>
</reference>
<dbReference type="EMBL" id="CAJNRD030001118">
    <property type="protein sequence ID" value="CAG5084445.1"/>
    <property type="molecule type" value="Genomic_DNA"/>
</dbReference>
<accession>A0A8J2H8S1</accession>
<evidence type="ECO:0000313" key="1">
    <source>
        <dbReference type="EMBL" id="CAG5084445.1"/>
    </source>
</evidence>
<dbReference type="AlphaFoldDB" id="A0A8J2H8S1"/>
<comment type="caution">
    <text evidence="1">The sequence shown here is derived from an EMBL/GenBank/DDBJ whole genome shotgun (WGS) entry which is preliminary data.</text>
</comment>
<evidence type="ECO:0000313" key="2">
    <source>
        <dbReference type="Proteomes" id="UP000786811"/>
    </source>
</evidence>
<sequence>MTPLVLRENNDTICFNTVYLLNPDHSNNSFAQEKIIDVRTDKSIKHLYFILGSIQDDNLGLHGLLVFVESFVLNNYC</sequence>
<dbReference type="Proteomes" id="UP000786811">
    <property type="component" value="Unassembled WGS sequence"/>
</dbReference>
<name>A0A8J2H8S1_COTCN</name>
<protein>
    <submittedName>
        <fullName evidence="1">Uncharacterized protein</fullName>
    </submittedName>
</protein>
<organism evidence="1 2">
    <name type="scientific">Cotesia congregata</name>
    <name type="common">Parasitoid wasp</name>
    <name type="synonym">Apanteles congregatus</name>
    <dbReference type="NCBI Taxonomy" id="51543"/>
    <lineage>
        <taxon>Eukaryota</taxon>
        <taxon>Metazoa</taxon>
        <taxon>Ecdysozoa</taxon>
        <taxon>Arthropoda</taxon>
        <taxon>Hexapoda</taxon>
        <taxon>Insecta</taxon>
        <taxon>Pterygota</taxon>
        <taxon>Neoptera</taxon>
        <taxon>Endopterygota</taxon>
        <taxon>Hymenoptera</taxon>
        <taxon>Apocrita</taxon>
        <taxon>Ichneumonoidea</taxon>
        <taxon>Braconidae</taxon>
        <taxon>Microgastrinae</taxon>
        <taxon>Cotesia</taxon>
    </lineage>
</organism>
<keyword evidence="2" id="KW-1185">Reference proteome</keyword>
<proteinExistence type="predicted"/>
<gene>
    <name evidence="1" type="ORF">HICCMSTLAB_LOCUS4106</name>
</gene>